<dbReference type="InterPro" id="IPR010090">
    <property type="entry name" value="Phage_tape_meas"/>
</dbReference>
<dbReference type="RefSeq" id="WP_168052783.1">
    <property type="nucleotide sequence ID" value="NZ_JAAOZT010000002.1"/>
</dbReference>
<name>A0A840RP10_9BURK</name>
<evidence type="ECO:0000256" key="1">
    <source>
        <dbReference type="ARBA" id="ARBA00022612"/>
    </source>
</evidence>
<comment type="caution">
    <text evidence="4">The sequence shown here is derived from an EMBL/GenBank/DDBJ whole genome shotgun (WGS) entry which is preliminary data.</text>
</comment>
<dbReference type="Proteomes" id="UP000571084">
    <property type="component" value="Unassembled WGS sequence"/>
</dbReference>
<protein>
    <submittedName>
        <fullName evidence="4">TP901 family phage tail tape measure protein</fullName>
    </submittedName>
</protein>
<evidence type="ECO:0000256" key="2">
    <source>
        <dbReference type="SAM" id="Phobius"/>
    </source>
</evidence>
<feature type="transmembrane region" description="Helical" evidence="2">
    <location>
        <begin position="472"/>
        <end position="492"/>
    </location>
</feature>
<proteinExistence type="predicted"/>
<feature type="transmembrane region" description="Helical" evidence="2">
    <location>
        <begin position="39"/>
        <end position="61"/>
    </location>
</feature>
<gene>
    <name evidence="4" type="ORF">HNR39_000478</name>
</gene>
<accession>A0A840RP10</accession>
<dbReference type="PANTHER" id="PTHR37813">
    <property type="entry name" value="FELS-2 PROPHAGE PROTEIN"/>
    <property type="match status" value="1"/>
</dbReference>
<keyword evidence="2" id="KW-0472">Membrane</keyword>
<dbReference type="EMBL" id="JACHHQ010000001">
    <property type="protein sequence ID" value="MBB5198668.1"/>
    <property type="molecule type" value="Genomic_DNA"/>
</dbReference>
<keyword evidence="5" id="KW-1185">Reference proteome</keyword>
<dbReference type="Pfam" id="PF10145">
    <property type="entry name" value="PhageMin_Tail"/>
    <property type="match status" value="1"/>
</dbReference>
<feature type="transmembrane region" description="Helical" evidence="2">
    <location>
        <begin position="432"/>
        <end position="451"/>
    </location>
</feature>
<dbReference type="PANTHER" id="PTHR37813:SF1">
    <property type="entry name" value="FELS-2 PROPHAGE PROTEIN"/>
    <property type="match status" value="1"/>
</dbReference>
<dbReference type="NCBIfam" id="TIGR01760">
    <property type="entry name" value="tape_meas_TP901"/>
    <property type="match status" value="1"/>
</dbReference>
<evidence type="ECO:0000313" key="4">
    <source>
        <dbReference type="EMBL" id="MBB5198668.1"/>
    </source>
</evidence>
<keyword evidence="1" id="KW-1188">Viral release from host cell</keyword>
<reference evidence="4 5" key="1">
    <citation type="submission" date="2020-08" db="EMBL/GenBank/DDBJ databases">
        <title>Genomic Encyclopedia of Type Strains, Phase IV (KMG-IV): sequencing the most valuable type-strain genomes for metagenomic binning, comparative biology and taxonomic classification.</title>
        <authorList>
            <person name="Goeker M."/>
        </authorList>
    </citation>
    <scope>NUCLEOTIDE SEQUENCE [LARGE SCALE GENOMIC DNA]</scope>
    <source>
        <strain evidence="4 5">DSM 23240</strain>
    </source>
</reference>
<evidence type="ECO:0000313" key="5">
    <source>
        <dbReference type="Proteomes" id="UP000571084"/>
    </source>
</evidence>
<dbReference type="AlphaFoldDB" id="A0A840RP10"/>
<sequence length="718" mass="76425">MSYANAELSSQQQKLVSIARQQERMGAARHRLHATRATAGSVAMAGAGMAAAGVASGMPVLKTVRDFMRYEDSMLGIAKQVDGARDANGKLTATYYDMGRAIQNLATRVPMATTELIDLTVAGARMGIQGKENLIAFATNNAKMATAFDMPADEIGDQMGKIAGIFKIPIQHLDKLGDAINYLDDNALSKGKDIINVLQGDLAGAASTIGLPVRNAAALASTFLTLGESPERADTAASGMMRQLQIAKMNPEKFQIGAGMIGMTSTDLQMGMIKDAQGTILHVLDKINALPAELTTEAVTRLFGKDWSGAIAKLAGGVGEYRRQLELANGEAAKGSMDREFEARLDTLSAKWQLLKNKAFGFSAMAGSTLKPALTDIMDTVGRVMERLSRWIEDNPQLAGTLLKIAVVLAIVLVVLGALAIGVAAILGPFALMRFVLSALGLKGGIVIPILKGLGRAFKGIGKIMLTLGKILLRNPIILLILGIALAAYLIYKNWDPIKAWFIDLWKTVTDIFDRAWEGIKSSASAIWDWLKEKVESVSDGIVDFLSGMGNKFMDIGGAMMTGLTNGFLDGMTGLKSAIDNVAERAIGWFKDKLGIHSPSKVFATLGDYTMQGLAVGLRRSKDAPVAQVSSLAKRLTQLGTGIAIGAATLPAMAFDTRPPMASRGTSGGTVVQGDTIHITIQTAPGMDGNAIAQAVAKALDQRDRDKRARQRSSLHDY</sequence>
<keyword evidence="2" id="KW-1133">Transmembrane helix</keyword>
<evidence type="ECO:0000259" key="3">
    <source>
        <dbReference type="Pfam" id="PF10145"/>
    </source>
</evidence>
<organism evidence="4 5">
    <name type="scientific">Glaciimonas immobilis</name>
    <dbReference type="NCBI Taxonomy" id="728004"/>
    <lineage>
        <taxon>Bacteria</taxon>
        <taxon>Pseudomonadati</taxon>
        <taxon>Pseudomonadota</taxon>
        <taxon>Betaproteobacteria</taxon>
        <taxon>Burkholderiales</taxon>
        <taxon>Oxalobacteraceae</taxon>
        <taxon>Glaciimonas</taxon>
    </lineage>
</organism>
<feature type="transmembrane region" description="Helical" evidence="2">
    <location>
        <begin position="405"/>
        <end position="426"/>
    </location>
</feature>
<keyword evidence="2" id="KW-0812">Transmembrane</keyword>
<feature type="domain" description="Phage tail tape measure protein" evidence="3">
    <location>
        <begin position="101"/>
        <end position="304"/>
    </location>
</feature>